<dbReference type="WBParaSite" id="Csp11.Scaffold629.g10000.t1">
    <property type="protein sequence ID" value="Csp11.Scaffold629.g10000.t1"/>
    <property type="gene ID" value="Csp11.Scaffold629.g10000"/>
</dbReference>
<dbReference type="PANTHER" id="PTHR23015">
    <property type="entry name" value="UNCHARACTERIZED C.ELEGANS PROTEIN"/>
    <property type="match status" value="1"/>
</dbReference>
<evidence type="ECO:0000313" key="3">
    <source>
        <dbReference type="Proteomes" id="UP000095282"/>
    </source>
</evidence>
<keyword evidence="3" id="KW-1185">Reference proteome</keyword>
<dbReference type="Pfam" id="PF01827">
    <property type="entry name" value="FTH"/>
    <property type="match status" value="1"/>
</dbReference>
<organism evidence="3 4">
    <name type="scientific">Caenorhabditis tropicalis</name>
    <dbReference type="NCBI Taxonomy" id="1561998"/>
    <lineage>
        <taxon>Eukaryota</taxon>
        <taxon>Metazoa</taxon>
        <taxon>Ecdysozoa</taxon>
        <taxon>Nematoda</taxon>
        <taxon>Chromadorea</taxon>
        <taxon>Rhabditida</taxon>
        <taxon>Rhabditina</taxon>
        <taxon>Rhabditomorpha</taxon>
        <taxon>Rhabditoidea</taxon>
        <taxon>Rhabditidae</taxon>
        <taxon>Peloderinae</taxon>
        <taxon>Caenorhabditis</taxon>
    </lineage>
</organism>
<proteinExistence type="predicted"/>
<evidence type="ECO:0000259" key="1">
    <source>
        <dbReference type="Pfam" id="PF01827"/>
    </source>
</evidence>
<evidence type="ECO:0000313" key="4">
    <source>
        <dbReference type="WBParaSite" id="Csp11.Scaffold629.g10000.t1"/>
    </source>
</evidence>
<protein>
    <submittedName>
        <fullName evidence="4">F-box domain-containing protein</fullName>
    </submittedName>
</protein>
<dbReference type="PANTHER" id="PTHR23015:SF4">
    <property type="entry name" value="DUF38 DOMAIN-CONTAINING PROTEIN-RELATED"/>
    <property type="match status" value="1"/>
</dbReference>
<dbReference type="AlphaFoldDB" id="A0A1I7TMU6"/>
<dbReference type="InterPro" id="IPR041426">
    <property type="entry name" value="Mos1_HTH"/>
</dbReference>
<dbReference type="Proteomes" id="UP000095282">
    <property type="component" value="Unplaced"/>
</dbReference>
<accession>A0A1I7TMU6</accession>
<dbReference type="InterPro" id="IPR002900">
    <property type="entry name" value="DUF38/FTH_CAE_spp"/>
</dbReference>
<name>A0A1I7TMU6_9PELO</name>
<feature type="domain" description="Mos1 transposase HTH" evidence="2">
    <location>
        <begin position="73"/>
        <end position="121"/>
    </location>
</feature>
<dbReference type="GO" id="GO:0045087">
    <property type="term" value="P:innate immune response"/>
    <property type="evidence" value="ECO:0007669"/>
    <property type="project" value="TreeGrafter"/>
</dbReference>
<feature type="domain" description="DUF38" evidence="1">
    <location>
        <begin position="249"/>
        <end position="377"/>
    </location>
</feature>
<evidence type="ECO:0000259" key="2">
    <source>
        <dbReference type="Pfam" id="PF17906"/>
    </source>
</evidence>
<sequence>MEQPIQSQPSAIKVFLYYAKQREKNGKKTDGELWDLIKNGDETSGGSLKKIKAKHGKKTTKKVIKQLVLDNPSNLRLCILSEVIEKKSMIEAFLNITNIIGTQNIDSHDFEFWFERFNSGNWDPNQKSLSDMPIEVLGAIAEKSDFMSQMQLRGVTRGFRDIVDQVKPSISVIKCYFEKEVYASNVIGNICIWNPKKITDKIDTMIYKFYDGSKNLNRALDDLEHIFENRRLQLTIFEWCDSISIEVDKQLIEILMSLKHKLEFSLIDIDLKGNLMIKLLKVMNPKELKSIHFGTKFESRYLDQIAQLEQWKQAHEVYFRGEIRDLSRHLHHFMHLRDVELSAVSISMEDVLFVKNLFFQKDQMQEFTIRCDNALSQEEYDETVGPSEIELNEDHIDFDVYETGEYRIYHIPGSNDFLGLFGYAHKVRGFRTEWIW</sequence>
<dbReference type="InterPro" id="IPR040161">
    <property type="entry name" value="FB224"/>
</dbReference>
<dbReference type="Pfam" id="PF17906">
    <property type="entry name" value="HTH_48"/>
    <property type="match status" value="1"/>
</dbReference>
<reference evidence="4" key="1">
    <citation type="submission" date="2016-11" db="UniProtKB">
        <authorList>
            <consortium name="WormBaseParasite"/>
        </authorList>
    </citation>
    <scope>IDENTIFICATION</scope>
</reference>
<dbReference type="CDD" id="cd22150">
    <property type="entry name" value="F-box_CeFBXA-like"/>
    <property type="match status" value="1"/>
</dbReference>